<sequence length="94" mass="10566">MGQASKPVFKFPMHDTHLKKSLRNLKVACVLALIAPIGLYVFHNAPRKAKYKTFYSHYDPMDAFERMMSGGYLSSCPPGSGGKKDKKDSKDKKK</sequence>
<evidence type="ECO:0000256" key="2">
    <source>
        <dbReference type="ARBA" id="ARBA00004673"/>
    </source>
</evidence>
<evidence type="ECO:0000256" key="6">
    <source>
        <dbReference type="ARBA" id="ARBA00022989"/>
    </source>
</evidence>
<proteinExistence type="inferred from homology"/>
<comment type="pathway">
    <text evidence="2">Energy metabolism; oxidative phosphorylation.</text>
</comment>
<feature type="region of interest" description="Disordered" evidence="9">
    <location>
        <begin position="74"/>
        <end position="94"/>
    </location>
</feature>
<organism evidence="12">
    <name type="scientific">Drosophila persimilis</name>
    <name type="common">Fruit fly</name>
    <dbReference type="NCBI Taxonomy" id="7234"/>
    <lineage>
        <taxon>Eukaryota</taxon>
        <taxon>Metazoa</taxon>
        <taxon>Ecdysozoa</taxon>
        <taxon>Arthropoda</taxon>
        <taxon>Hexapoda</taxon>
        <taxon>Insecta</taxon>
        <taxon>Pterygota</taxon>
        <taxon>Neoptera</taxon>
        <taxon>Endopterygota</taxon>
        <taxon>Diptera</taxon>
        <taxon>Brachycera</taxon>
        <taxon>Muscomorpha</taxon>
        <taxon>Ephydroidea</taxon>
        <taxon>Drosophilidae</taxon>
        <taxon>Drosophila</taxon>
        <taxon>Sophophora</taxon>
    </lineage>
</organism>
<evidence type="ECO:0000256" key="1">
    <source>
        <dbReference type="ARBA" id="ARBA00004434"/>
    </source>
</evidence>
<dbReference type="PANTHER" id="PTHR48416">
    <property type="entry name" value="CYTOCHROME C OXIDASE SUBUNIT 6C"/>
    <property type="match status" value="1"/>
</dbReference>
<dbReference type="PANTHER" id="PTHR48416:SF1">
    <property type="entry name" value="CYTOCHROME C OXIDASE SUBUNIT 6C"/>
    <property type="match status" value="1"/>
</dbReference>
<feature type="transmembrane region" description="Helical" evidence="10">
    <location>
        <begin position="25"/>
        <end position="42"/>
    </location>
</feature>
<dbReference type="STRING" id="7234.B4G6V2"/>
<dbReference type="Pfam" id="PF02937">
    <property type="entry name" value="COX6C"/>
    <property type="match status" value="1"/>
</dbReference>
<keyword evidence="7" id="KW-0496">Mitochondrion</keyword>
<keyword evidence="5" id="KW-0999">Mitochondrion inner membrane</keyword>
<protein>
    <submittedName>
        <fullName evidence="11">GL19113</fullName>
    </submittedName>
</protein>
<comment type="subcellular location">
    <subcellularLocation>
        <location evidence="1">Mitochondrion inner membrane</location>
        <topology evidence="1">Single-pass membrane protein</topology>
    </subcellularLocation>
</comment>
<evidence type="ECO:0000256" key="4">
    <source>
        <dbReference type="ARBA" id="ARBA00022692"/>
    </source>
</evidence>
<evidence type="ECO:0000256" key="10">
    <source>
        <dbReference type="SAM" id="Phobius"/>
    </source>
</evidence>
<name>B4G6V2_DROPE</name>
<evidence type="ECO:0000256" key="3">
    <source>
        <dbReference type="ARBA" id="ARBA00007204"/>
    </source>
</evidence>
<evidence type="ECO:0000256" key="8">
    <source>
        <dbReference type="ARBA" id="ARBA00023136"/>
    </source>
</evidence>
<dbReference type="EMBL" id="CH479180">
    <property type="protein sequence ID" value="EDW28271.1"/>
    <property type="molecule type" value="Genomic_DNA"/>
</dbReference>
<dbReference type="InterPro" id="IPR051389">
    <property type="entry name" value="Cytochrome_c_oxidase_VIc"/>
</dbReference>
<dbReference type="SUPFAM" id="SSF81415">
    <property type="entry name" value="Mitochondrial cytochrome c oxidase subunit VIc"/>
    <property type="match status" value="1"/>
</dbReference>
<dbReference type="GO" id="GO:0005743">
    <property type="term" value="C:mitochondrial inner membrane"/>
    <property type="evidence" value="ECO:0007669"/>
    <property type="project" value="UniProtKB-SubCell"/>
</dbReference>
<dbReference type="InterPro" id="IPR034884">
    <property type="entry name" value="Cytochrome_c_oxidase_VIc/VIIs"/>
</dbReference>
<reference evidence="11 12" key="1">
    <citation type="journal article" date="2007" name="Nature">
        <title>Evolution of genes and genomes on the Drosophila phylogeny.</title>
        <authorList>
            <consortium name="Drosophila 12 Genomes Consortium"/>
            <person name="Clark A.G."/>
            <person name="Eisen M.B."/>
            <person name="Smith D.R."/>
            <person name="Bergman C.M."/>
            <person name="Oliver B."/>
            <person name="Markow T.A."/>
            <person name="Kaufman T.C."/>
            <person name="Kellis M."/>
            <person name="Gelbart W."/>
            <person name="Iyer V.N."/>
            <person name="Pollard D.A."/>
            <person name="Sackton T.B."/>
            <person name="Larracuente A.M."/>
            <person name="Singh N.D."/>
            <person name="Abad J.P."/>
            <person name="Abt D.N."/>
            <person name="Adryan B."/>
            <person name="Aguade M."/>
            <person name="Akashi H."/>
            <person name="Anderson W.W."/>
            <person name="Aquadro C.F."/>
            <person name="Ardell D.H."/>
            <person name="Arguello R."/>
            <person name="Artieri C.G."/>
            <person name="Barbash D.A."/>
            <person name="Barker D."/>
            <person name="Barsanti P."/>
            <person name="Batterham P."/>
            <person name="Batzoglou S."/>
            <person name="Begun D."/>
            <person name="Bhutkar A."/>
            <person name="Blanco E."/>
            <person name="Bosak S.A."/>
            <person name="Bradley R.K."/>
            <person name="Brand A.D."/>
            <person name="Brent M.R."/>
            <person name="Brooks A.N."/>
            <person name="Brown R.H."/>
            <person name="Butlin R.K."/>
            <person name="Caggese C."/>
            <person name="Calvi B.R."/>
            <person name="Bernardo de Carvalho A."/>
            <person name="Caspi A."/>
            <person name="Castrezana S."/>
            <person name="Celniker S.E."/>
            <person name="Chang J.L."/>
            <person name="Chapple C."/>
            <person name="Chatterji S."/>
            <person name="Chinwalla A."/>
            <person name="Civetta A."/>
            <person name="Clifton S.W."/>
            <person name="Comeron J.M."/>
            <person name="Costello J.C."/>
            <person name="Coyne J.A."/>
            <person name="Daub J."/>
            <person name="David R.G."/>
            <person name="Delcher A.L."/>
            <person name="Delehaunty K."/>
            <person name="Do C.B."/>
            <person name="Ebling H."/>
            <person name="Edwards K."/>
            <person name="Eickbush T."/>
            <person name="Evans J.D."/>
            <person name="Filipski A."/>
            <person name="Findeiss S."/>
            <person name="Freyhult E."/>
            <person name="Fulton L."/>
            <person name="Fulton R."/>
            <person name="Garcia A.C."/>
            <person name="Gardiner A."/>
            <person name="Garfield D.A."/>
            <person name="Garvin B.E."/>
            <person name="Gibson G."/>
            <person name="Gilbert D."/>
            <person name="Gnerre S."/>
            <person name="Godfrey J."/>
            <person name="Good R."/>
            <person name="Gotea V."/>
            <person name="Gravely B."/>
            <person name="Greenberg A.J."/>
            <person name="Griffiths-Jones S."/>
            <person name="Gross S."/>
            <person name="Guigo R."/>
            <person name="Gustafson E.A."/>
            <person name="Haerty W."/>
            <person name="Hahn M.W."/>
            <person name="Halligan D.L."/>
            <person name="Halpern A.L."/>
            <person name="Halter G.M."/>
            <person name="Han M.V."/>
            <person name="Heger A."/>
            <person name="Hillier L."/>
            <person name="Hinrichs A.S."/>
            <person name="Holmes I."/>
            <person name="Hoskins R.A."/>
            <person name="Hubisz M.J."/>
            <person name="Hultmark D."/>
            <person name="Huntley M.A."/>
            <person name="Jaffe D.B."/>
            <person name="Jagadeeshan S."/>
            <person name="Jeck W.R."/>
            <person name="Johnson J."/>
            <person name="Jones C.D."/>
            <person name="Jordan W.C."/>
            <person name="Karpen G.H."/>
            <person name="Kataoka E."/>
            <person name="Keightley P.D."/>
            <person name="Kheradpour P."/>
            <person name="Kirkness E.F."/>
            <person name="Koerich L.B."/>
            <person name="Kristiansen K."/>
            <person name="Kudrna D."/>
            <person name="Kulathinal R.J."/>
            <person name="Kumar S."/>
            <person name="Kwok R."/>
            <person name="Lander E."/>
            <person name="Langley C.H."/>
            <person name="Lapoint R."/>
            <person name="Lazzaro B.P."/>
            <person name="Lee S.J."/>
            <person name="Levesque L."/>
            <person name="Li R."/>
            <person name="Lin C.F."/>
            <person name="Lin M.F."/>
            <person name="Lindblad-Toh K."/>
            <person name="Llopart A."/>
            <person name="Long M."/>
            <person name="Low L."/>
            <person name="Lozovsky E."/>
            <person name="Lu J."/>
            <person name="Luo M."/>
            <person name="Machado C.A."/>
            <person name="Makalowski W."/>
            <person name="Marzo M."/>
            <person name="Matsuda M."/>
            <person name="Matzkin L."/>
            <person name="McAllister B."/>
            <person name="McBride C.S."/>
            <person name="McKernan B."/>
            <person name="McKernan K."/>
            <person name="Mendez-Lago M."/>
            <person name="Minx P."/>
            <person name="Mollenhauer M.U."/>
            <person name="Montooth K."/>
            <person name="Mount S.M."/>
            <person name="Mu X."/>
            <person name="Myers E."/>
            <person name="Negre B."/>
            <person name="Newfeld S."/>
            <person name="Nielsen R."/>
            <person name="Noor M.A."/>
            <person name="O'Grady P."/>
            <person name="Pachter L."/>
            <person name="Papaceit M."/>
            <person name="Parisi M.J."/>
            <person name="Parisi M."/>
            <person name="Parts L."/>
            <person name="Pedersen J.S."/>
            <person name="Pesole G."/>
            <person name="Phillippy A.M."/>
            <person name="Ponting C.P."/>
            <person name="Pop M."/>
            <person name="Porcelli D."/>
            <person name="Powell J.R."/>
            <person name="Prohaska S."/>
            <person name="Pruitt K."/>
            <person name="Puig M."/>
            <person name="Quesneville H."/>
            <person name="Ram K.R."/>
            <person name="Rand D."/>
            <person name="Rasmussen M.D."/>
            <person name="Reed L.K."/>
            <person name="Reenan R."/>
            <person name="Reily A."/>
            <person name="Remington K.A."/>
            <person name="Rieger T.T."/>
            <person name="Ritchie M.G."/>
            <person name="Robin C."/>
            <person name="Rogers Y.H."/>
            <person name="Rohde C."/>
            <person name="Rozas J."/>
            <person name="Rubenfield M.J."/>
            <person name="Ruiz A."/>
            <person name="Russo S."/>
            <person name="Salzberg S.L."/>
            <person name="Sanchez-Gracia A."/>
            <person name="Saranga D.J."/>
            <person name="Sato H."/>
            <person name="Schaeffer S.W."/>
            <person name="Schatz M.C."/>
            <person name="Schlenke T."/>
            <person name="Schwartz R."/>
            <person name="Segarra C."/>
            <person name="Singh R.S."/>
            <person name="Sirot L."/>
            <person name="Sirota M."/>
            <person name="Sisneros N.B."/>
            <person name="Smith C.D."/>
            <person name="Smith T.F."/>
            <person name="Spieth J."/>
            <person name="Stage D.E."/>
            <person name="Stark A."/>
            <person name="Stephan W."/>
            <person name="Strausberg R.L."/>
            <person name="Strempel S."/>
            <person name="Sturgill D."/>
            <person name="Sutton G."/>
            <person name="Sutton G.G."/>
            <person name="Tao W."/>
            <person name="Teichmann S."/>
            <person name="Tobari Y.N."/>
            <person name="Tomimura Y."/>
            <person name="Tsolas J.M."/>
            <person name="Valente V.L."/>
            <person name="Venter E."/>
            <person name="Venter J.C."/>
            <person name="Vicario S."/>
            <person name="Vieira F.G."/>
            <person name="Vilella A.J."/>
            <person name="Villasante A."/>
            <person name="Walenz B."/>
            <person name="Wang J."/>
            <person name="Wasserman M."/>
            <person name="Watts T."/>
            <person name="Wilson D."/>
            <person name="Wilson R.K."/>
            <person name="Wing R.A."/>
            <person name="Wolfner M.F."/>
            <person name="Wong A."/>
            <person name="Wong G.K."/>
            <person name="Wu C.I."/>
            <person name="Wu G."/>
            <person name="Yamamoto D."/>
            <person name="Yang H.P."/>
            <person name="Yang S.P."/>
            <person name="Yorke J.A."/>
            <person name="Yoshida K."/>
            <person name="Zdobnov E."/>
            <person name="Zhang P."/>
            <person name="Zhang Y."/>
            <person name="Zimin A.V."/>
            <person name="Baldwin J."/>
            <person name="Abdouelleil A."/>
            <person name="Abdulkadir J."/>
            <person name="Abebe A."/>
            <person name="Abera B."/>
            <person name="Abreu J."/>
            <person name="Acer S.C."/>
            <person name="Aftuck L."/>
            <person name="Alexander A."/>
            <person name="An P."/>
            <person name="Anderson E."/>
            <person name="Anderson S."/>
            <person name="Arachi H."/>
            <person name="Azer M."/>
            <person name="Bachantsang P."/>
            <person name="Barry A."/>
            <person name="Bayul T."/>
            <person name="Berlin A."/>
            <person name="Bessette D."/>
            <person name="Bloom T."/>
            <person name="Blye J."/>
            <person name="Boguslavskiy L."/>
            <person name="Bonnet C."/>
            <person name="Boukhgalter B."/>
            <person name="Bourzgui I."/>
            <person name="Brown A."/>
            <person name="Cahill P."/>
            <person name="Channer S."/>
            <person name="Cheshatsang Y."/>
            <person name="Chuda L."/>
            <person name="Citroen M."/>
            <person name="Collymore A."/>
            <person name="Cooke P."/>
            <person name="Costello M."/>
            <person name="D'Aco K."/>
            <person name="Daza R."/>
            <person name="De Haan G."/>
            <person name="DeGray S."/>
            <person name="DeMaso C."/>
            <person name="Dhargay N."/>
            <person name="Dooley K."/>
            <person name="Dooley E."/>
            <person name="Doricent M."/>
            <person name="Dorje P."/>
            <person name="Dorjee K."/>
            <person name="Dupes A."/>
            <person name="Elong R."/>
            <person name="Falk J."/>
            <person name="Farina A."/>
            <person name="Faro S."/>
            <person name="Ferguson D."/>
            <person name="Fisher S."/>
            <person name="Foley C.D."/>
            <person name="Franke A."/>
            <person name="Friedrich D."/>
            <person name="Gadbois L."/>
            <person name="Gearin G."/>
            <person name="Gearin C.R."/>
            <person name="Giannoukos G."/>
            <person name="Goode T."/>
            <person name="Graham J."/>
            <person name="Grandbois E."/>
            <person name="Grewal S."/>
            <person name="Gyaltsen K."/>
            <person name="Hafez N."/>
            <person name="Hagos B."/>
            <person name="Hall J."/>
            <person name="Henson C."/>
            <person name="Hollinger A."/>
            <person name="Honan T."/>
            <person name="Huard M.D."/>
            <person name="Hughes L."/>
            <person name="Hurhula B."/>
            <person name="Husby M.E."/>
            <person name="Kamat A."/>
            <person name="Kanga B."/>
            <person name="Kashin S."/>
            <person name="Khazanovich D."/>
            <person name="Kisner P."/>
            <person name="Lance K."/>
            <person name="Lara M."/>
            <person name="Lee W."/>
            <person name="Lennon N."/>
            <person name="Letendre F."/>
            <person name="LeVine R."/>
            <person name="Lipovsky A."/>
            <person name="Liu X."/>
            <person name="Liu J."/>
            <person name="Liu S."/>
            <person name="Lokyitsang T."/>
            <person name="Lokyitsang Y."/>
            <person name="Lubonja R."/>
            <person name="Lui A."/>
            <person name="MacDonald P."/>
            <person name="Magnisalis V."/>
            <person name="Maru K."/>
            <person name="Matthews C."/>
            <person name="McCusker W."/>
            <person name="McDonough S."/>
            <person name="Mehta T."/>
            <person name="Meldrim J."/>
            <person name="Meneus L."/>
            <person name="Mihai O."/>
            <person name="Mihalev A."/>
            <person name="Mihova T."/>
            <person name="Mittelman R."/>
            <person name="Mlenga V."/>
            <person name="Montmayeur A."/>
            <person name="Mulrain L."/>
            <person name="Navidi A."/>
            <person name="Naylor J."/>
            <person name="Negash T."/>
            <person name="Nguyen T."/>
            <person name="Nguyen N."/>
            <person name="Nicol R."/>
            <person name="Norbu C."/>
            <person name="Norbu N."/>
            <person name="Novod N."/>
            <person name="O'Neill B."/>
            <person name="Osman S."/>
            <person name="Markiewicz E."/>
            <person name="Oyono O.L."/>
            <person name="Patti C."/>
            <person name="Phunkhang P."/>
            <person name="Pierre F."/>
            <person name="Priest M."/>
            <person name="Raghuraman S."/>
            <person name="Rege F."/>
            <person name="Reyes R."/>
            <person name="Rise C."/>
            <person name="Rogov P."/>
            <person name="Ross K."/>
            <person name="Ryan E."/>
            <person name="Settipalli S."/>
            <person name="Shea T."/>
            <person name="Sherpa N."/>
            <person name="Shi L."/>
            <person name="Shih D."/>
            <person name="Sparrow T."/>
            <person name="Spaulding J."/>
            <person name="Stalker J."/>
            <person name="Stange-Thomann N."/>
            <person name="Stavropoulos S."/>
            <person name="Stone C."/>
            <person name="Strader C."/>
            <person name="Tesfaye S."/>
            <person name="Thomson T."/>
            <person name="Thoulutsang Y."/>
            <person name="Thoulutsang D."/>
            <person name="Topham K."/>
            <person name="Topping I."/>
            <person name="Tsamla T."/>
            <person name="Vassiliev H."/>
            <person name="Vo A."/>
            <person name="Wangchuk T."/>
            <person name="Wangdi T."/>
            <person name="Weiand M."/>
            <person name="Wilkinson J."/>
            <person name="Wilson A."/>
            <person name="Yadav S."/>
            <person name="Young G."/>
            <person name="Yu Q."/>
            <person name="Zembek L."/>
            <person name="Zhong D."/>
            <person name="Zimmer A."/>
            <person name="Zwirko Z."/>
            <person name="Jaffe D.B."/>
            <person name="Alvarez P."/>
            <person name="Brockman W."/>
            <person name="Butler J."/>
            <person name="Chin C."/>
            <person name="Gnerre S."/>
            <person name="Grabherr M."/>
            <person name="Kleber M."/>
            <person name="Mauceli E."/>
            <person name="MacCallum I."/>
        </authorList>
    </citation>
    <scope>NUCLEOTIDE SEQUENCE [LARGE SCALE GENOMIC DNA]</scope>
    <source>
        <strain evidence="12">MSH-3 / Tucson 14011-0111.49</strain>
    </source>
</reference>
<dbReference type="PhylomeDB" id="B4G6V2"/>
<dbReference type="Proteomes" id="UP000008744">
    <property type="component" value="Unassembled WGS sequence"/>
</dbReference>
<comment type="similarity">
    <text evidence="3">Belongs to the cytochrome c oxidase subunit 6c family.</text>
</comment>
<dbReference type="InterPro" id="IPR037169">
    <property type="entry name" value="Cytochrome_c_oxidase_VIc_sf"/>
</dbReference>
<evidence type="ECO:0000256" key="5">
    <source>
        <dbReference type="ARBA" id="ARBA00022792"/>
    </source>
</evidence>
<dbReference type="OrthoDB" id="10051322at2759"/>
<evidence type="ECO:0000256" key="9">
    <source>
        <dbReference type="SAM" id="MobiDB-lite"/>
    </source>
</evidence>
<keyword evidence="4 10" id="KW-0812">Transmembrane</keyword>
<gene>
    <name evidence="11" type="primary">Dper\GL19113</name>
    <name evidence="11" type="ORF">Dper_GL19113</name>
</gene>
<feature type="compositionally biased region" description="Basic and acidic residues" evidence="9">
    <location>
        <begin position="82"/>
        <end position="94"/>
    </location>
</feature>
<accession>B4G6V2</accession>
<keyword evidence="6 10" id="KW-1133">Transmembrane helix</keyword>
<dbReference type="AlphaFoldDB" id="B4G6V2"/>
<dbReference type="HOGENOM" id="CLU_2375053_0_0_1"/>
<dbReference type="OMA" id="EFKFPMH"/>
<evidence type="ECO:0000313" key="11">
    <source>
        <dbReference type="EMBL" id="EDW28271.1"/>
    </source>
</evidence>
<keyword evidence="12" id="KW-1185">Reference proteome</keyword>
<evidence type="ECO:0000313" key="12">
    <source>
        <dbReference type="Proteomes" id="UP000008744"/>
    </source>
</evidence>
<keyword evidence="8 10" id="KW-0472">Membrane</keyword>
<dbReference type="eggNOG" id="ENOG502T94N">
    <property type="taxonomic scope" value="Eukaryota"/>
</dbReference>
<dbReference type="KEGG" id="dpe:6589288"/>
<evidence type="ECO:0000256" key="7">
    <source>
        <dbReference type="ARBA" id="ARBA00023128"/>
    </source>
</evidence>
<dbReference type="Gene3D" id="4.10.93.10">
    <property type="entry name" value="Mitochondrial cytochrome c oxidase subunit VIc/VIIs"/>
    <property type="match status" value="1"/>
</dbReference>